<proteinExistence type="predicted"/>
<dbReference type="PROSITE" id="PS51931">
    <property type="entry name" value="BMC_CP"/>
    <property type="match status" value="1"/>
</dbReference>
<reference evidence="4 5" key="1">
    <citation type="submission" date="2018-12" db="EMBL/GenBank/DDBJ databases">
        <authorList>
            <consortium name="Pathogen Informatics"/>
        </authorList>
    </citation>
    <scope>NUCLEOTIDE SEQUENCE [LARGE SCALE GENOMIC DNA]</scope>
    <source>
        <strain evidence="4 5">NCTC6754</strain>
    </source>
</reference>
<dbReference type="InterPro" id="IPR000249">
    <property type="entry name" value="BMC_dom"/>
</dbReference>
<evidence type="ECO:0000313" key="4">
    <source>
        <dbReference type="EMBL" id="VEB56193.1"/>
    </source>
</evidence>
<keyword evidence="2" id="KW-1283">Bacterial microcompartment</keyword>
<dbReference type="InterPro" id="IPR044870">
    <property type="entry name" value="BMC_CP"/>
</dbReference>
<dbReference type="Pfam" id="PF00936">
    <property type="entry name" value="BMC"/>
    <property type="match status" value="1"/>
</dbReference>
<evidence type="ECO:0000256" key="1">
    <source>
        <dbReference type="ARBA" id="ARBA00024322"/>
    </source>
</evidence>
<gene>
    <name evidence="4" type="primary">eutL_1</name>
    <name evidence="4" type="ORF">NCTC6754_04229</name>
</gene>
<protein>
    <submittedName>
        <fullName evidence="4">Ethanolamine utilization protein EutL</fullName>
    </submittedName>
</protein>
<dbReference type="FunFam" id="3.30.70.1710:FF:000003">
    <property type="entry name" value="Ethanolamine utilization protein EutL"/>
    <property type="match status" value="1"/>
</dbReference>
<accession>A0A3S4HTT1</accession>
<dbReference type="InterPro" id="IPR037233">
    <property type="entry name" value="CcmK-like_sf"/>
</dbReference>
<organism evidence="4 5">
    <name type="scientific">Salmonella enterica I</name>
    <dbReference type="NCBI Taxonomy" id="59201"/>
    <lineage>
        <taxon>Bacteria</taxon>
        <taxon>Pseudomonadati</taxon>
        <taxon>Pseudomonadota</taxon>
        <taxon>Gammaproteobacteria</taxon>
        <taxon>Enterobacterales</taxon>
        <taxon>Enterobacteriaceae</taxon>
        <taxon>Salmonella</taxon>
    </lineage>
</organism>
<sequence length="162" mass="17077">MPALDLIRPSVTAMRVIASVNDGFARELKLPPHIRSLGLITADSDDVTYIAADEATKQAMVEVVYGRSLYAGAAHGPSPTAGEVLIMLGGPNPAEVRAGLDAMVASIEKRRGVPVGERCGKYRIPGACGFAYRLVPLVYRRYRAGRSDGLSGGAAAGSDIRH</sequence>
<evidence type="ECO:0000259" key="3">
    <source>
        <dbReference type="PROSITE" id="PS51931"/>
    </source>
</evidence>
<dbReference type="SMART" id="SM00877">
    <property type="entry name" value="BMC"/>
    <property type="match status" value="1"/>
</dbReference>
<dbReference type="EMBL" id="LR134190">
    <property type="protein sequence ID" value="VEB56193.1"/>
    <property type="molecule type" value="Genomic_DNA"/>
</dbReference>
<dbReference type="GO" id="GO:0031469">
    <property type="term" value="C:bacterial microcompartment"/>
    <property type="evidence" value="ECO:0007669"/>
    <property type="project" value="UniProtKB-SubCell"/>
</dbReference>
<evidence type="ECO:0000313" key="5">
    <source>
        <dbReference type="Proteomes" id="UP000269208"/>
    </source>
</evidence>
<dbReference type="SUPFAM" id="SSF143414">
    <property type="entry name" value="CcmK-like"/>
    <property type="match status" value="1"/>
</dbReference>
<evidence type="ECO:0000256" key="2">
    <source>
        <dbReference type="ARBA" id="ARBA00024446"/>
    </source>
</evidence>
<comment type="subcellular location">
    <subcellularLocation>
        <location evidence="1">Bacterial microcompartment</location>
    </subcellularLocation>
</comment>
<name>A0A3S4HTT1_SALET</name>
<dbReference type="Proteomes" id="UP000269208">
    <property type="component" value="Chromosome"/>
</dbReference>
<feature type="domain" description="BMC circularly permuted" evidence="3">
    <location>
        <begin position="1"/>
        <end position="117"/>
    </location>
</feature>
<dbReference type="AlphaFoldDB" id="A0A3S4HTT1"/>
<dbReference type="Gene3D" id="3.30.70.1710">
    <property type="match status" value="1"/>
</dbReference>